<dbReference type="EMBL" id="FNCH01000034">
    <property type="protein sequence ID" value="SDH65418.1"/>
    <property type="molecule type" value="Genomic_DNA"/>
</dbReference>
<accession>A0A1G8E642</accession>
<gene>
    <name evidence="2" type="ORF">SAMN05421827_13414</name>
</gene>
<dbReference type="AlphaFoldDB" id="A0A1G8E642"/>
<evidence type="ECO:0000256" key="1">
    <source>
        <dbReference type="SAM" id="Phobius"/>
    </source>
</evidence>
<proteinExistence type="predicted"/>
<keyword evidence="1" id="KW-0812">Transmembrane</keyword>
<dbReference type="Proteomes" id="UP000199643">
    <property type="component" value="Unassembled WGS sequence"/>
</dbReference>
<keyword evidence="1" id="KW-0472">Membrane</keyword>
<keyword evidence="3" id="KW-1185">Reference proteome</keyword>
<keyword evidence="1" id="KW-1133">Transmembrane helix</keyword>
<protein>
    <submittedName>
        <fullName evidence="2">Uncharacterized protein</fullName>
    </submittedName>
</protein>
<dbReference type="RefSeq" id="WP_143009140.1">
    <property type="nucleotide sequence ID" value="NZ_FNCH01000034.1"/>
</dbReference>
<feature type="transmembrane region" description="Helical" evidence="1">
    <location>
        <begin position="58"/>
        <end position="76"/>
    </location>
</feature>
<organism evidence="2 3">
    <name type="scientific">Pedobacter terrae</name>
    <dbReference type="NCBI Taxonomy" id="405671"/>
    <lineage>
        <taxon>Bacteria</taxon>
        <taxon>Pseudomonadati</taxon>
        <taxon>Bacteroidota</taxon>
        <taxon>Sphingobacteriia</taxon>
        <taxon>Sphingobacteriales</taxon>
        <taxon>Sphingobacteriaceae</taxon>
        <taxon>Pedobacter</taxon>
    </lineage>
</organism>
<sequence length="105" mass="11792">MQPQKWNAARAYLAPVEVLPCSNEVRGSEAYKRKTGGNLMFFSGSALQTKEKYLSAKFIMRLGCVSYGTLMMVGTFRNHYLSIFLESRLRLSSVISVLLLPIVPI</sequence>
<evidence type="ECO:0000313" key="2">
    <source>
        <dbReference type="EMBL" id="SDH65418.1"/>
    </source>
</evidence>
<reference evidence="3" key="1">
    <citation type="submission" date="2016-10" db="EMBL/GenBank/DDBJ databases">
        <authorList>
            <person name="Varghese N."/>
            <person name="Submissions S."/>
        </authorList>
    </citation>
    <scope>NUCLEOTIDE SEQUENCE [LARGE SCALE GENOMIC DNA]</scope>
    <source>
        <strain evidence="3">DSM 17933</strain>
    </source>
</reference>
<name>A0A1G8E642_9SPHI</name>
<evidence type="ECO:0000313" key="3">
    <source>
        <dbReference type="Proteomes" id="UP000199643"/>
    </source>
</evidence>